<evidence type="ECO:0000313" key="1">
    <source>
        <dbReference type="EnsemblProtists" id="EOD26514"/>
    </source>
</evidence>
<dbReference type="KEGG" id="ehx:EMIHUDRAFT_353932"/>
<dbReference type="HOGENOM" id="CLU_2459426_0_0_1"/>
<dbReference type="GeneID" id="17272060"/>
<dbReference type="PaxDb" id="2903-EOD26514"/>
<sequence length="89" mass="10258">MIFPYANVLPWEDFAIHLRKDQIPALAATVRNISQRRQEEMRTALRLYKAGFVWWRPDGAAYEFTLAALGQRVEQLGLGRAARQARARS</sequence>
<evidence type="ECO:0000313" key="2">
    <source>
        <dbReference type="Proteomes" id="UP000013827"/>
    </source>
</evidence>
<dbReference type="RefSeq" id="XP_005778943.1">
    <property type="nucleotide sequence ID" value="XM_005778886.1"/>
</dbReference>
<reference evidence="1" key="2">
    <citation type="submission" date="2024-10" db="UniProtKB">
        <authorList>
            <consortium name="EnsemblProtists"/>
        </authorList>
    </citation>
    <scope>IDENTIFICATION</scope>
</reference>
<dbReference type="Proteomes" id="UP000013827">
    <property type="component" value="Unassembled WGS sequence"/>
</dbReference>
<keyword evidence="2" id="KW-1185">Reference proteome</keyword>
<dbReference type="AlphaFoldDB" id="A0A0D3JSM9"/>
<accession>A0A0D3JSM9</accession>
<protein>
    <submittedName>
        <fullName evidence="1">Uncharacterized protein</fullName>
    </submittedName>
</protein>
<organism evidence="1 2">
    <name type="scientific">Emiliania huxleyi (strain CCMP1516)</name>
    <dbReference type="NCBI Taxonomy" id="280463"/>
    <lineage>
        <taxon>Eukaryota</taxon>
        <taxon>Haptista</taxon>
        <taxon>Haptophyta</taxon>
        <taxon>Prymnesiophyceae</taxon>
        <taxon>Isochrysidales</taxon>
        <taxon>Noelaerhabdaceae</taxon>
        <taxon>Emiliania</taxon>
    </lineage>
</organism>
<dbReference type="EnsemblProtists" id="EOD26514">
    <property type="protein sequence ID" value="EOD26514"/>
    <property type="gene ID" value="EMIHUDRAFT_353932"/>
</dbReference>
<reference evidence="2" key="1">
    <citation type="journal article" date="2013" name="Nature">
        <title>Pan genome of the phytoplankton Emiliania underpins its global distribution.</title>
        <authorList>
            <person name="Read B.A."/>
            <person name="Kegel J."/>
            <person name="Klute M.J."/>
            <person name="Kuo A."/>
            <person name="Lefebvre S.C."/>
            <person name="Maumus F."/>
            <person name="Mayer C."/>
            <person name="Miller J."/>
            <person name="Monier A."/>
            <person name="Salamov A."/>
            <person name="Young J."/>
            <person name="Aguilar M."/>
            <person name="Claverie J.M."/>
            <person name="Frickenhaus S."/>
            <person name="Gonzalez K."/>
            <person name="Herman E.K."/>
            <person name="Lin Y.C."/>
            <person name="Napier J."/>
            <person name="Ogata H."/>
            <person name="Sarno A.F."/>
            <person name="Shmutz J."/>
            <person name="Schroeder D."/>
            <person name="de Vargas C."/>
            <person name="Verret F."/>
            <person name="von Dassow P."/>
            <person name="Valentin K."/>
            <person name="Van de Peer Y."/>
            <person name="Wheeler G."/>
            <person name="Dacks J.B."/>
            <person name="Delwiche C.F."/>
            <person name="Dyhrman S.T."/>
            <person name="Glockner G."/>
            <person name="John U."/>
            <person name="Richards T."/>
            <person name="Worden A.Z."/>
            <person name="Zhang X."/>
            <person name="Grigoriev I.V."/>
            <person name="Allen A.E."/>
            <person name="Bidle K."/>
            <person name="Borodovsky M."/>
            <person name="Bowler C."/>
            <person name="Brownlee C."/>
            <person name="Cock J.M."/>
            <person name="Elias M."/>
            <person name="Gladyshev V.N."/>
            <person name="Groth M."/>
            <person name="Guda C."/>
            <person name="Hadaegh A."/>
            <person name="Iglesias-Rodriguez M.D."/>
            <person name="Jenkins J."/>
            <person name="Jones B.M."/>
            <person name="Lawson T."/>
            <person name="Leese F."/>
            <person name="Lindquist E."/>
            <person name="Lobanov A."/>
            <person name="Lomsadze A."/>
            <person name="Malik S.B."/>
            <person name="Marsh M.E."/>
            <person name="Mackinder L."/>
            <person name="Mock T."/>
            <person name="Mueller-Roeber B."/>
            <person name="Pagarete A."/>
            <person name="Parker M."/>
            <person name="Probert I."/>
            <person name="Quesneville H."/>
            <person name="Raines C."/>
            <person name="Rensing S.A."/>
            <person name="Riano-Pachon D.M."/>
            <person name="Richier S."/>
            <person name="Rokitta S."/>
            <person name="Shiraiwa Y."/>
            <person name="Soanes D.M."/>
            <person name="van der Giezen M."/>
            <person name="Wahlund T.M."/>
            <person name="Williams B."/>
            <person name="Wilson W."/>
            <person name="Wolfe G."/>
            <person name="Wurch L.L."/>
        </authorList>
    </citation>
    <scope>NUCLEOTIDE SEQUENCE</scope>
</reference>
<name>A0A0D3JSM9_EMIH1</name>
<proteinExistence type="predicted"/>